<dbReference type="Gene3D" id="3.50.50.60">
    <property type="entry name" value="FAD/NAD(P)-binding domain"/>
    <property type="match status" value="1"/>
</dbReference>
<dbReference type="GeneID" id="28731801"/>
<evidence type="ECO:0000256" key="1">
    <source>
        <dbReference type="ARBA" id="ARBA00001974"/>
    </source>
</evidence>
<keyword evidence="4" id="KW-0274">FAD</keyword>
<evidence type="ECO:0000313" key="7">
    <source>
        <dbReference type="EMBL" id="KPI35771.1"/>
    </source>
</evidence>
<evidence type="ECO:0000313" key="8">
    <source>
        <dbReference type="Proteomes" id="UP000038010"/>
    </source>
</evidence>
<dbReference type="Pfam" id="PF01266">
    <property type="entry name" value="DAO"/>
    <property type="match status" value="1"/>
</dbReference>
<evidence type="ECO:0000256" key="5">
    <source>
        <dbReference type="ARBA" id="ARBA00023002"/>
    </source>
</evidence>
<dbReference type="PANTHER" id="PTHR10961">
    <property type="entry name" value="PEROXISOMAL SARCOSINE OXIDASE"/>
    <property type="match status" value="1"/>
</dbReference>
<dbReference type="GO" id="GO:0008115">
    <property type="term" value="F:sarcosine oxidase activity"/>
    <property type="evidence" value="ECO:0007669"/>
    <property type="project" value="TreeGrafter"/>
</dbReference>
<reference evidence="7 8" key="1">
    <citation type="submission" date="2015-06" db="EMBL/GenBank/DDBJ databases">
        <title>Draft genome of the ant-associated black yeast Phialophora attae CBS 131958.</title>
        <authorList>
            <person name="Moreno L.F."/>
            <person name="Stielow B.J."/>
            <person name="de Hoog S."/>
            <person name="Vicente V.A."/>
            <person name="Weiss V.A."/>
            <person name="de Vries M."/>
            <person name="Cruz L.M."/>
            <person name="Souza E.M."/>
        </authorList>
    </citation>
    <scope>NUCLEOTIDE SEQUENCE [LARGE SCALE GENOMIC DNA]</scope>
    <source>
        <strain evidence="7 8">CBS 131958</strain>
    </source>
</reference>
<dbReference type="SUPFAM" id="SSF51905">
    <property type="entry name" value="FAD/NAD(P)-binding domain"/>
    <property type="match status" value="1"/>
</dbReference>
<dbReference type="AlphaFoldDB" id="A0A0N0NIF4"/>
<comment type="cofactor">
    <cofactor evidence="1">
        <name>FAD</name>
        <dbReference type="ChEBI" id="CHEBI:57692"/>
    </cofactor>
</comment>
<accession>A0A0N0NIF4</accession>
<dbReference type="Proteomes" id="UP000038010">
    <property type="component" value="Unassembled WGS sequence"/>
</dbReference>
<keyword evidence="8" id="KW-1185">Reference proteome</keyword>
<proteinExistence type="inferred from homology"/>
<evidence type="ECO:0000256" key="2">
    <source>
        <dbReference type="ARBA" id="ARBA00010989"/>
    </source>
</evidence>
<dbReference type="STRING" id="1664694.A0A0N0NIF4"/>
<dbReference type="GO" id="GO:0050660">
    <property type="term" value="F:flavin adenine dinucleotide binding"/>
    <property type="evidence" value="ECO:0007669"/>
    <property type="project" value="InterPro"/>
</dbReference>
<dbReference type="PANTHER" id="PTHR10961:SF46">
    <property type="entry name" value="PEROXISOMAL SARCOSINE OXIDASE"/>
    <property type="match status" value="1"/>
</dbReference>
<dbReference type="OrthoDB" id="2219495at2759"/>
<dbReference type="InterPro" id="IPR045170">
    <property type="entry name" value="MTOX"/>
</dbReference>
<feature type="domain" description="FAD dependent oxidoreductase" evidence="6">
    <location>
        <begin position="11"/>
        <end position="433"/>
    </location>
</feature>
<name>A0A0N0NIF4_9EURO</name>
<dbReference type="RefSeq" id="XP_017995734.1">
    <property type="nucleotide sequence ID" value="XM_018139921.1"/>
</dbReference>
<dbReference type="GO" id="GO:0004657">
    <property type="term" value="F:proline dehydrogenase activity"/>
    <property type="evidence" value="ECO:0007669"/>
    <property type="project" value="TreeGrafter"/>
</dbReference>
<dbReference type="InterPro" id="IPR036188">
    <property type="entry name" value="FAD/NAD-bd_sf"/>
</dbReference>
<comment type="similarity">
    <text evidence="2">Belongs to the MSOX/MTOX family.</text>
</comment>
<comment type="caution">
    <text evidence="7">The sequence shown here is derived from an EMBL/GenBank/DDBJ whole genome shotgun (WGS) entry which is preliminary data.</text>
</comment>
<keyword evidence="3" id="KW-0285">Flavoprotein</keyword>
<dbReference type="EMBL" id="LFJN01000036">
    <property type="protein sequence ID" value="KPI35771.1"/>
    <property type="molecule type" value="Genomic_DNA"/>
</dbReference>
<organism evidence="7 8">
    <name type="scientific">Cyphellophora attinorum</name>
    <dbReference type="NCBI Taxonomy" id="1664694"/>
    <lineage>
        <taxon>Eukaryota</taxon>
        <taxon>Fungi</taxon>
        <taxon>Dikarya</taxon>
        <taxon>Ascomycota</taxon>
        <taxon>Pezizomycotina</taxon>
        <taxon>Eurotiomycetes</taxon>
        <taxon>Chaetothyriomycetidae</taxon>
        <taxon>Chaetothyriales</taxon>
        <taxon>Cyphellophoraceae</taxon>
        <taxon>Cyphellophora</taxon>
    </lineage>
</organism>
<keyword evidence="5" id="KW-0560">Oxidoreductase</keyword>
<dbReference type="Gene3D" id="3.30.9.10">
    <property type="entry name" value="D-Amino Acid Oxidase, subunit A, domain 2"/>
    <property type="match status" value="1"/>
</dbReference>
<dbReference type="VEuPathDB" id="FungiDB:AB675_11102"/>
<dbReference type="GO" id="GO:0050031">
    <property type="term" value="F:L-pipecolate oxidase activity"/>
    <property type="evidence" value="ECO:0007669"/>
    <property type="project" value="TreeGrafter"/>
</dbReference>
<evidence type="ECO:0000259" key="6">
    <source>
        <dbReference type="Pfam" id="PF01266"/>
    </source>
</evidence>
<sequence>MSTSSQPPQHILIIGAGEFGLATTLALLRRSSFSTTTRITLLDASPQLPNIHGSSVDASRIIRPDYANPVYAKLAAEAQRLWRGKGQDQWGGQGRYTESGFLLAADCHDGRSLETREEGYVVPDGEKYVAKSLENVRKLMNEDGAEAEGLGEGRDRRKGVQEIKGGEEAMRVAAGLSEKGRVGGLGAVVRFALGKVREEDEEGRRVSIRTGAKVRRLLSEKEGKGSRVVGVELEGKGEGEKIFADLVVVSAGAWSPSLVDLQGRAVATGQILSYLQITDAERDRLKDNPTVINLSQGMFMIPPKGNELKIARHGFGYRHMESVREGDVLVDQEDLDPAGVESPDGRALRVSVPVVGIPAPLEGQQACRAALKQMLPEMGDRPFTKTRICWYCDTPDGDFLIDWHPKHKGLFLATGGSGHGFKFFPVIGERIVDAVEGKLDPELRQAWSWRKERVVDFHSCEDGSRAGPRRMDLEEELLKGNSGGS</sequence>
<protein>
    <submittedName>
        <fullName evidence="7">L-pipecolate oxidase</fullName>
    </submittedName>
</protein>
<gene>
    <name evidence="7" type="ORF">AB675_11102</name>
</gene>
<evidence type="ECO:0000256" key="3">
    <source>
        <dbReference type="ARBA" id="ARBA00022630"/>
    </source>
</evidence>
<dbReference type="InterPro" id="IPR006076">
    <property type="entry name" value="FAD-dep_OxRdtase"/>
</dbReference>
<evidence type="ECO:0000256" key="4">
    <source>
        <dbReference type="ARBA" id="ARBA00022827"/>
    </source>
</evidence>